<dbReference type="Pfam" id="PF13307">
    <property type="entry name" value="Helicase_C_2"/>
    <property type="match status" value="1"/>
</dbReference>
<comment type="caution">
    <text evidence="2">The sequence shown here is derived from an EMBL/GenBank/DDBJ whole genome shotgun (WGS) entry which is preliminary data.</text>
</comment>
<keyword evidence="3" id="KW-1185">Reference proteome</keyword>
<evidence type="ECO:0000259" key="1">
    <source>
        <dbReference type="Pfam" id="PF13307"/>
    </source>
</evidence>
<dbReference type="Proteomes" id="UP000252139">
    <property type="component" value="Unassembled WGS sequence"/>
</dbReference>
<feature type="domain" description="ATP-dependent helicase C-terminal" evidence="1">
    <location>
        <begin position="1"/>
        <end position="44"/>
    </location>
</feature>
<dbReference type="Gene3D" id="3.40.50.300">
    <property type="entry name" value="P-loop containing nucleotide triphosphate hydrolases"/>
    <property type="match status" value="1"/>
</dbReference>
<dbReference type="PANTHER" id="PTHR11472">
    <property type="entry name" value="DNA REPAIR DEAD HELICASE RAD3/XP-D SUBFAMILY MEMBER"/>
    <property type="match status" value="1"/>
</dbReference>
<evidence type="ECO:0000313" key="2">
    <source>
        <dbReference type="EMBL" id="RCH78387.1"/>
    </source>
</evidence>
<dbReference type="InterPro" id="IPR006555">
    <property type="entry name" value="ATP-dep_Helicase_C"/>
</dbReference>
<dbReference type="GO" id="GO:0003676">
    <property type="term" value="F:nucleic acid binding"/>
    <property type="evidence" value="ECO:0007669"/>
    <property type="project" value="InterPro"/>
</dbReference>
<dbReference type="GO" id="GO:1990918">
    <property type="term" value="P:double-strand break repair involved in meiotic recombination"/>
    <property type="evidence" value="ECO:0007669"/>
    <property type="project" value="TreeGrafter"/>
</dbReference>
<dbReference type="GO" id="GO:0005524">
    <property type="term" value="F:ATP binding"/>
    <property type="evidence" value="ECO:0007669"/>
    <property type="project" value="InterPro"/>
</dbReference>
<dbReference type="STRING" id="86630.A0A367IL27"/>
<name>A0A367IL27_RHIAZ</name>
<dbReference type="InterPro" id="IPR027417">
    <property type="entry name" value="P-loop_NTPase"/>
</dbReference>
<feature type="non-terminal residue" evidence="2">
    <location>
        <position position="189"/>
    </location>
</feature>
<dbReference type="AlphaFoldDB" id="A0A367IL27"/>
<dbReference type="GO" id="GO:0005634">
    <property type="term" value="C:nucleus"/>
    <property type="evidence" value="ECO:0007669"/>
    <property type="project" value="TreeGrafter"/>
</dbReference>
<dbReference type="GO" id="GO:0003678">
    <property type="term" value="F:DNA helicase activity"/>
    <property type="evidence" value="ECO:0007669"/>
    <property type="project" value="TreeGrafter"/>
</dbReference>
<accession>A0A367IL27</accession>
<sequence>AYRAINQALGRCIRHRNDWGAIILLEDRFQTQENVKGLSKWIRSKLQVYDNFQEGISSLKSFVKHRLSIEEESIAREAMDTFAIEEATKGAIETPSVEETTKEAIPIPPTIETTAISSINMADAIEANETPQIDTPNDAKTVKVESINNTLTDNDMDAIMKDIDEDVNCSPPKEEQIIISNFFTKATTT</sequence>
<protein>
    <submittedName>
        <fullName evidence="2">Fanconi anemia group J protein</fullName>
    </submittedName>
</protein>
<reference evidence="2 3" key="1">
    <citation type="journal article" date="2018" name="G3 (Bethesda)">
        <title>Phylogenetic and Phylogenomic Definition of Rhizopus Species.</title>
        <authorList>
            <person name="Gryganskyi A.P."/>
            <person name="Golan J."/>
            <person name="Dolatabadi S."/>
            <person name="Mondo S."/>
            <person name="Robb S."/>
            <person name="Idnurm A."/>
            <person name="Muszewska A."/>
            <person name="Steczkiewicz K."/>
            <person name="Masonjones S."/>
            <person name="Liao H.L."/>
            <person name="Gajdeczka M.T."/>
            <person name="Anike F."/>
            <person name="Vuek A."/>
            <person name="Anishchenko I.M."/>
            <person name="Voigt K."/>
            <person name="de Hoog G.S."/>
            <person name="Smith M.E."/>
            <person name="Heitman J."/>
            <person name="Vilgalys R."/>
            <person name="Stajich J.E."/>
        </authorList>
    </citation>
    <scope>NUCLEOTIDE SEQUENCE [LARGE SCALE GENOMIC DNA]</scope>
    <source>
        <strain evidence="2 3">CBS 357.93</strain>
    </source>
</reference>
<evidence type="ECO:0000313" key="3">
    <source>
        <dbReference type="Proteomes" id="UP000252139"/>
    </source>
</evidence>
<organism evidence="2 3">
    <name type="scientific">Rhizopus azygosporus</name>
    <name type="common">Rhizopus microsporus var. azygosporus</name>
    <dbReference type="NCBI Taxonomy" id="86630"/>
    <lineage>
        <taxon>Eukaryota</taxon>
        <taxon>Fungi</taxon>
        <taxon>Fungi incertae sedis</taxon>
        <taxon>Mucoromycota</taxon>
        <taxon>Mucoromycotina</taxon>
        <taxon>Mucoromycetes</taxon>
        <taxon>Mucorales</taxon>
        <taxon>Mucorineae</taxon>
        <taxon>Rhizopodaceae</taxon>
        <taxon>Rhizopus</taxon>
    </lineage>
</organism>
<gene>
    <name evidence="2" type="primary">BRIP1_1</name>
    <name evidence="2" type="ORF">CU097_000569</name>
</gene>
<dbReference type="InterPro" id="IPR045028">
    <property type="entry name" value="DinG/Rad3-like"/>
</dbReference>
<feature type="non-terminal residue" evidence="2">
    <location>
        <position position="1"/>
    </location>
</feature>
<proteinExistence type="predicted"/>
<dbReference type="EMBL" id="PJQL01005206">
    <property type="protein sequence ID" value="RCH78387.1"/>
    <property type="molecule type" value="Genomic_DNA"/>
</dbReference>
<dbReference type="PANTHER" id="PTHR11472:SF47">
    <property type="entry name" value="FANCONI ANEMIA GROUP J PROTEIN"/>
    <property type="match status" value="1"/>
</dbReference>
<dbReference type="GO" id="GO:0006289">
    <property type="term" value="P:nucleotide-excision repair"/>
    <property type="evidence" value="ECO:0007669"/>
    <property type="project" value="TreeGrafter"/>
</dbReference>
<dbReference type="OrthoDB" id="272481at2759"/>
<dbReference type="GO" id="GO:0016818">
    <property type="term" value="F:hydrolase activity, acting on acid anhydrides, in phosphorus-containing anhydrides"/>
    <property type="evidence" value="ECO:0007669"/>
    <property type="project" value="InterPro"/>
</dbReference>